<dbReference type="AlphaFoldDB" id="A0A939E193"/>
<dbReference type="Proteomes" id="UP000664332">
    <property type="component" value="Unassembled WGS sequence"/>
</dbReference>
<gene>
    <name evidence="3" type="ORF">JZY06_09535</name>
</gene>
<keyword evidence="4" id="KW-1185">Reference proteome</keyword>
<dbReference type="GO" id="GO:0004519">
    <property type="term" value="F:endonuclease activity"/>
    <property type="evidence" value="ECO:0007669"/>
    <property type="project" value="UniProtKB-KW"/>
</dbReference>
<dbReference type="InterPro" id="IPR003615">
    <property type="entry name" value="HNH_nuc"/>
</dbReference>
<proteinExistence type="predicted"/>
<sequence length="984" mass="108399">MPNGKKFIDNVVAMNDNEVLRTLQESMHCYAHYECRAIVTMGVMAVRHAHKRIGCSDLADYLMSAFDRSRNWAYRAMSIGRYLLEHELICVNYLDGKFTTAHVEQMKLHDGALSDAEFCTLASRLTVTGMKEELTGIDPINKPKPDHRYFLKTSTNKQTGVMTIHARLDPMTAMKLNALLKMAEIEAGQAQKILHEALQTGDLAQALDDNTNHAHPLAETIDHDKLTTTATAIVNAIETTPVTDTTANTSGDTTVQASSGKKPRAAVMCVGTSADADADAAAGGFVDGGEVVRLKRLVRKVCEQTMLASVVTRHVSRFGQPSQANTLPAFAHLLDVALTGKGFSSRTKHAPGAQMAVTVRADGRVHTHGTDLRPADRMHMLINSNYRTLETDGTKPGDLYLGRTQRTASDRQIEVLNYFYGGKCAVPYCPNRSFLQIHHIFEWQRGGLTDIDNLIPVCETCHQKLTNHTMLITVPRTNPKVLLFHTTGINTFIATDRCTPEKYDRPASTWGLDHKGLLVESAVFPEHTTDGFAYAPIGRDVLVTQGFYTPAKLSRRRTAHILGEATKDYLGIDDDSDYPDTATTPGGMQLMALARDKTGGYLYTMDIEKEFTPAGQAFAYHRLPLSARCLISAIKDLRNTRPTTIHGIRVPEIAHLSYRASEKALGHTPGILSGLKHHQTTTRKPQKHLPHATLIVDTIDEIIDYANTPETLNCAPADDGIYTADEIADGTWIYTCGYATDTDNGTTIDPLDADTQPGVALGHPTEIINILLASNYRTRPMKGHGRYTRPLGDNDNTPIPTPEGIALASNYPLPLVPSTIYAPALARNLGFDVTDGIGHIIRLAKLMRLAHTIGYKSNTIKTLDTIDHDTLTVPGYTEVICDSLAIEIIDYVTDQLAHKPNREHLINALRTPTNMWRTDPLELVGTAAEKNRNKHHIHELLANHRTHNHNGNGGDDDNQTQPGHPALRIGPVTTDEPHPHSRHR</sequence>
<dbReference type="CDD" id="cd00085">
    <property type="entry name" value="HNHc"/>
    <property type="match status" value="1"/>
</dbReference>
<evidence type="ECO:0000313" key="4">
    <source>
        <dbReference type="Proteomes" id="UP000664332"/>
    </source>
</evidence>
<feature type="domain" description="HNH nuclease" evidence="2">
    <location>
        <begin position="412"/>
        <end position="463"/>
    </location>
</feature>
<dbReference type="RefSeq" id="WP_207279311.1">
    <property type="nucleotide sequence ID" value="NZ_JAFLEQ010000016.1"/>
</dbReference>
<comment type="caution">
    <text evidence="3">The sequence shown here is derived from an EMBL/GenBank/DDBJ whole genome shotgun (WGS) entry which is preliminary data.</text>
</comment>
<keyword evidence="3" id="KW-0255">Endonuclease</keyword>
<evidence type="ECO:0000259" key="2">
    <source>
        <dbReference type="SMART" id="SM00507"/>
    </source>
</evidence>
<reference evidence="3" key="1">
    <citation type="submission" date="2021-03" db="EMBL/GenBank/DDBJ databases">
        <authorList>
            <person name="Sun Q."/>
        </authorList>
    </citation>
    <scope>NUCLEOTIDE SEQUENCE</scope>
    <source>
        <strain evidence="3">CCM 8862</strain>
    </source>
</reference>
<dbReference type="GO" id="GO:0008270">
    <property type="term" value="F:zinc ion binding"/>
    <property type="evidence" value="ECO:0007669"/>
    <property type="project" value="InterPro"/>
</dbReference>
<keyword evidence="3" id="KW-0540">Nuclease</keyword>
<dbReference type="Pfam" id="PF01844">
    <property type="entry name" value="HNH"/>
    <property type="match status" value="1"/>
</dbReference>
<dbReference type="Gene3D" id="1.10.30.50">
    <property type="match status" value="1"/>
</dbReference>
<dbReference type="InterPro" id="IPR002711">
    <property type="entry name" value="HNH"/>
</dbReference>
<feature type="compositionally biased region" description="Basic and acidic residues" evidence="1">
    <location>
        <begin position="975"/>
        <end position="984"/>
    </location>
</feature>
<dbReference type="GO" id="GO:0003676">
    <property type="term" value="F:nucleic acid binding"/>
    <property type="evidence" value="ECO:0007669"/>
    <property type="project" value="InterPro"/>
</dbReference>
<accession>A0A939E193</accession>
<evidence type="ECO:0000313" key="3">
    <source>
        <dbReference type="EMBL" id="MBN9644848.1"/>
    </source>
</evidence>
<dbReference type="EMBL" id="JAFLEQ010000016">
    <property type="protein sequence ID" value="MBN9644848.1"/>
    <property type="molecule type" value="Genomic_DNA"/>
</dbReference>
<organism evidence="3 4">
    <name type="scientific">Corynebacterium mendelii</name>
    <dbReference type="NCBI Taxonomy" id="2765362"/>
    <lineage>
        <taxon>Bacteria</taxon>
        <taxon>Bacillati</taxon>
        <taxon>Actinomycetota</taxon>
        <taxon>Actinomycetes</taxon>
        <taxon>Mycobacteriales</taxon>
        <taxon>Corynebacteriaceae</taxon>
        <taxon>Corynebacterium</taxon>
    </lineage>
</organism>
<evidence type="ECO:0000256" key="1">
    <source>
        <dbReference type="SAM" id="MobiDB-lite"/>
    </source>
</evidence>
<keyword evidence="3" id="KW-0378">Hydrolase</keyword>
<dbReference type="SMART" id="SM00507">
    <property type="entry name" value="HNHc"/>
    <property type="match status" value="1"/>
</dbReference>
<name>A0A939E193_9CORY</name>
<protein>
    <submittedName>
        <fullName evidence="3">HNH endonuclease</fullName>
    </submittedName>
</protein>
<feature type="region of interest" description="Disordered" evidence="1">
    <location>
        <begin position="945"/>
        <end position="984"/>
    </location>
</feature>